<comment type="subcellular location">
    <subcellularLocation>
        <location evidence="1">Membrane</location>
        <topology evidence="1">Single-pass type I membrane protein</topology>
    </subcellularLocation>
</comment>
<feature type="region of interest" description="Disordered" evidence="6">
    <location>
        <begin position="275"/>
        <end position="307"/>
    </location>
</feature>
<evidence type="ECO:0000256" key="5">
    <source>
        <dbReference type="ARBA" id="ARBA00023136"/>
    </source>
</evidence>
<dbReference type="GO" id="GO:0000139">
    <property type="term" value="C:Golgi membrane"/>
    <property type="evidence" value="ECO:0007669"/>
    <property type="project" value="TreeGrafter"/>
</dbReference>
<dbReference type="PROSITE" id="PS51328">
    <property type="entry name" value="L_LECTIN_LIKE"/>
    <property type="match status" value="1"/>
</dbReference>
<dbReference type="PANTHER" id="PTHR12223:SF45">
    <property type="entry name" value="RE50040P"/>
    <property type="match status" value="1"/>
</dbReference>
<dbReference type="InterPro" id="IPR051136">
    <property type="entry name" value="Intracellular_Lectin-GPT"/>
</dbReference>
<feature type="transmembrane region" description="Helical" evidence="7">
    <location>
        <begin position="314"/>
        <end position="338"/>
    </location>
</feature>
<keyword evidence="3 8" id="KW-0732">Signal</keyword>
<keyword evidence="4 7" id="KW-1133">Transmembrane helix</keyword>
<organism evidence="10 11">
    <name type="scientific">Tuber aestivum</name>
    <name type="common">summer truffle</name>
    <dbReference type="NCBI Taxonomy" id="59557"/>
    <lineage>
        <taxon>Eukaryota</taxon>
        <taxon>Fungi</taxon>
        <taxon>Dikarya</taxon>
        <taxon>Ascomycota</taxon>
        <taxon>Pezizomycotina</taxon>
        <taxon>Pezizomycetes</taxon>
        <taxon>Pezizales</taxon>
        <taxon>Tuberaceae</taxon>
        <taxon>Tuber</taxon>
    </lineage>
</organism>
<dbReference type="InterPro" id="IPR005052">
    <property type="entry name" value="Lectin_leg"/>
</dbReference>
<dbReference type="GO" id="GO:0006888">
    <property type="term" value="P:endoplasmic reticulum to Golgi vesicle-mediated transport"/>
    <property type="evidence" value="ECO:0007669"/>
    <property type="project" value="TreeGrafter"/>
</dbReference>
<keyword evidence="5 7" id="KW-0472">Membrane</keyword>
<dbReference type="InterPro" id="IPR013320">
    <property type="entry name" value="ConA-like_dom_sf"/>
</dbReference>
<name>A0A292PSX0_9PEZI</name>
<feature type="domain" description="L-type lectin-like" evidence="9">
    <location>
        <begin position="30"/>
        <end position="254"/>
    </location>
</feature>
<evidence type="ECO:0000256" key="3">
    <source>
        <dbReference type="ARBA" id="ARBA00022729"/>
    </source>
</evidence>
<evidence type="ECO:0000256" key="1">
    <source>
        <dbReference type="ARBA" id="ARBA00004479"/>
    </source>
</evidence>
<keyword evidence="11" id="KW-1185">Reference proteome</keyword>
<evidence type="ECO:0000256" key="8">
    <source>
        <dbReference type="SAM" id="SignalP"/>
    </source>
</evidence>
<evidence type="ECO:0000313" key="11">
    <source>
        <dbReference type="Proteomes" id="UP001412239"/>
    </source>
</evidence>
<gene>
    <name evidence="10" type="ORF">GSTUAT00006027001</name>
</gene>
<evidence type="ECO:0000259" key="9">
    <source>
        <dbReference type="PROSITE" id="PS51328"/>
    </source>
</evidence>
<dbReference type="GO" id="GO:0005789">
    <property type="term" value="C:endoplasmic reticulum membrane"/>
    <property type="evidence" value="ECO:0007669"/>
    <property type="project" value="TreeGrafter"/>
</dbReference>
<evidence type="ECO:0000256" key="2">
    <source>
        <dbReference type="ARBA" id="ARBA00022692"/>
    </source>
</evidence>
<keyword evidence="2 7" id="KW-0812">Transmembrane</keyword>
<dbReference type="FunFam" id="2.60.120.200:FF:000095">
    <property type="entry name" value="Lectin family integral membrane protein"/>
    <property type="match status" value="1"/>
</dbReference>
<feature type="signal peptide" evidence="8">
    <location>
        <begin position="1"/>
        <end position="20"/>
    </location>
</feature>
<dbReference type="GO" id="GO:0005537">
    <property type="term" value="F:D-mannose binding"/>
    <property type="evidence" value="ECO:0007669"/>
    <property type="project" value="TreeGrafter"/>
</dbReference>
<dbReference type="CDD" id="cd07308">
    <property type="entry name" value="lectin_leg-like"/>
    <property type="match status" value="1"/>
</dbReference>
<dbReference type="Proteomes" id="UP001412239">
    <property type="component" value="Unassembled WGS sequence"/>
</dbReference>
<accession>A0A292PSX0</accession>
<dbReference type="SUPFAM" id="SSF49899">
    <property type="entry name" value="Concanavalin A-like lectins/glucanases"/>
    <property type="match status" value="1"/>
</dbReference>
<dbReference type="GO" id="GO:0005793">
    <property type="term" value="C:endoplasmic reticulum-Golgi intermediate compartment"/>
    <property type="evidence" value="ECO:0007669"/>
    <property type="project" value="TreeGrafter"/>
</dbReference>
<proteinExistence type="predicted"/>
<protein>
    <recommendedName>
        <fullName evidence="9">L-type lectin-like domain-containing protein</fullName>
    </recommendedName>
</protein>
<evidence type="ECO:0000313" key="10">
    <source>
        <dbReference type="EMBL" id="CUS09891.1"/>
    </source>
</evidence>
<dbReference type="PANTHER" id="PTHR12223">
    <property type="entry name" value="VESICULAR MANNOSE-BINDING LECTIN"/>
    <property type="match status" value="1"/>
</dbReference>
<feature type="compositionally biased region" description="Low complexity" evidence="6">
    <location>
        <begin position="277"/>
        <end position="286"/>
    </location>
</feature>
<dbReference type="AlphaFoldDB" id="A0A292PSX0"/>
<dbReference type="GO" id="GO:0030134">
    <property type="term" value="C:COPII-coated ER to Golgi transport vesicle"/>
    <property type="evidence" value="ECO:0007669"/>
    <property type="project" value="TreeGrafter"/>
</dbReference>
<dbReference type="Pfam" id="PF03388">
    <property type="entry name" value="Lectin_leg-like"/>
    <property type="match status" value="1"/>
</dbReference>
<evidence type="ECO:0000256" key="6">
    <source>
        <dbReference type="SAM" id="MobiDB-lite"/>
    </source>
</evidence>
<reference evidence="10" key="1">
    <citation type="submission" date="2015-10" db="EMBL/GenBank/DDBJ databases">
        <authorList>
            <person name="Regsiter A."/>
            <person name="william w."/>
        </authorList>
    </citation>
    <scope>NUCLEOTIDE SEQUENCE</scope>
    <source>
        <strain evidence="10">Montdore</strain>
    </source>
</reference>
<evidence type="ECO:0000256" key="7">
    <source>
        <dbReference type="SAM" id="Phobius"/>
    </source>
</evidence>
<evidence type="ECO:0000256" key="4">
    <source>
        <dbReference type="ARBA" id="ARBA00022989"/>
    </source>
</evidence>
<sequence length="347" mass="38612">MKWSFCSIFTTLALVREGLGESPADNDVKTVPLRTHSLFQPYLDTELQSRWFDWGGDTIIRADQYIRLTSDRQQQAGWLWSRLPLTATNWEIEVEFKIHGQGNLYGDGMAMWVTKQRAVQGPVFGAADKFEGLGVFFDTYKNNRPGVIFPYVMAMLGDGQTVYQHGNDGKENELAGCSARGIRGAPITTKARLTYFQENYLQLDLQYKNEDKWILCFNVPNVTLPQITYLGFTAETGELSGNVPSFLPSAIWSANVHPDNHDIITVSSKNLYQVNTGSSGSSGSSSKRPDKAGKAATWKPSDGGGSEIESSAGWGWFFLKMIIFIVVIIGGYVGYTAYRAQTRGSRF</sequence>
<dbReference type="EMBL" id="LN891066">
    <property type="protein sequence ID" value="CUS09891.1"/>
    <property type="molecule type" value="Genomic_DNA"/>
</dbReference>
<dbReference type="Gene3D" id="2.60.120.200">
    <property type="match status" value="1"/>
</dbReference>
<feature type="chain" id="PRO_5013194667" description="L-type lectin-like domain-containing protein" evidence="8">
    <location>
        <begin position="21"/>
        <end position="347"/>
    </location>
</feature>